<sequence length="349" mass="39879">MGRRSDRRAYDEQYEGERRGGSRYPDEQYPEPYQAAPGTGARKKRKGGFGSFLTTLLLVIAIGVFGYSAYKLYGYWREYRAGESEYSDLNKKYVQIEPAPETAPDGQTKAEGGKTGEGVILSDVRELETEATLPQKIEEAKKEEVEENGTAQILPEMYNPVDFRELQSINPEVIGWIRVGGAGISYPVAQTDNNDFYLHHTFKKEAVFSGCIFLNCDNSKYFTDQNTIIYGHNMKDGSMFASLRKFWEEKDAADNPYFWVFTPDFIYQYRIFSSSIVSKIGDPYRTRFLTEDFQSFIDTCKKASEVNWGDVSVTTKDRIVTLSTCTGDDNTRRIVQGKLQQVYVAKYRE</sequence>
<evidence type="ECO:0000256" key="2">
    <source>
        <dbReference type="PIRSR" id="PIRSR605754-1"/>
    </source>
</evidence>
<feature type="region of interest" description="Disordered" evidence="3">
    <location>
        <begin position="1"/>
        <end position="44"/>
    </location>
</feature>
<dbReference type="GO" id="GO:0016787">
    <property type="term" value="F:hydrolase activity"/>
    <property type="evidence" value="ECO:0007669"/>
    <property type="project" value="UniProtKB-KW"/>
</dbReference>
<dbReference type="EMBL" id="VULZ01000007">
    <property type="protein sequence ID" value="MSS14981.1"/>
    <property type="molecule type" value="Genomic_DNA"/>
</dbReference>
<feature type="transmembrane region" description="Helical" evidence="4">
    <location>
        <begin position="49"/>
        <end position="70"/>
    </location>
</feature>
<accession>A0A6L5X3R5</accession>
<dbReference type="InterPro" id="IPR023365">
    <property type="entry name" value="Sortase_dom-sf"/>
</dbReference>
<keyword evidence="4" id="KW-1133">Transmembrane helix</keyword>
<dbReference type="Pfam" id="PF04203">
    <property type="entry name" value="Sortase"/>
    <property type="match status" value="1"/>
</dbReference>
<keyword evidence="6" id="KW-1185">Reference proteome</keyword>
<evidence type="ECO:0000313" key="5">
    <source>
        <dbReference type="EMBL" id="MSS14981.1"/>
    </source>
</evidence>
<keyword evidence="4" id="KW-0812">Transmembrane</keyword>
<dbReference type="Proteomes" id="UP000481852">
    <property type="component" value="Unassembled WGS sequence"/>
</dbReference>
<feature type="compositionally biased region" description="Basic and acidic residues" evidence="3">
    <location>
        <begin position="7"/>
        <end position="26"/>
    </location>
</feature>
<dbReference type="NCBIfam" id="TIGR03064">
    <property type="entry name" value="sortase_srtB"/>
    <property type="match status" value="1"/>
</dbReference>
<feature type="active site" description="Proton donor/acceptor" evidence="2">
    <location>
        <position position="232"/>
    </location>
</feature>
<dbReference type="CDD" id="cd05826">
    <property type="entry name" value="Sortase_B"/>
    <property type="match status" value="1"/>
</dbReference>
<keyword evidence="4" id="KW-0472">Membrane</keyword>
<dbReference type="RefSeq" id="WP_154525361.1">
    <property type="nucleotide sequence ID" value="NZ_VULZ01000007.1"/>
</dbReference>
<evidence type="ECO:0000313" key="6">
    <source>
        <dbReference type="Proteomes" id="UP000481852"/>
    </source>
</evidence>
<dbReference type="InterPro" id="IPR009835">
    <property type="entry name" value="SrtB"/>
</dbReference>
<dbReference type="AlphaFoldDB" id="A0A6L5X3R5"/>
<organism evidence="5 6">
    <name type="scientific">Porcincola intestinalis</name>
    <dbReference type="NCBI Taxonomy" id="2606632"/>
    <lineage>
        <taxon>Bacteria</taxon>
        <taxon>Bacillati</taxon>
        <taxon>Bacillota</taxon>
        <taxon>Clostridia</taxon>
        <taxon>Lachnospirales</taxon>
        <taxon>Lachnospiraceae</taxon>
        <taxon>Porcincola</taxon>
    </lineage>
</organism>
<protein>
    <submittedName>
        <fullName evidence="5">Class B sortase</fullName>
        <ecNumber evidence="5">3.4.22.71</ecNumber>
    </submittedName>
</protein>
<gene>
    <name evidence="5" type="primary">srtB</name>
    <name evidence="5" type="ORF">FYJ35_07975</name>
</gene>
<comment type="caution">
    <text evidence="5">The sequence shown here is derived from an EMBL/GenBank/DDBJ whole genome shotgun (WGS) entry which is preliminary data.</text>
</comment>
<evidence type="ECO:0000256" key="1">
    <source>
        <dbReference type="ARBA" id="ARBA00022801"/>
    </source>
</evidence>
<proteinExistence type="predicted"/>
<dbReference type="SUPFAM" id="SSF63817">
    <property type="entry name" value="Sortase"/>
    <property type="match status" value="1"/>
</dbReference>
<dbReference type="Gene3D" id="2.40.260.10">
    <property type="entry name" value="Sortase"/>
    <property type="match status" value="1"/>
</dbReference>
<evidence type="ECO:0000256" key="3">
    <source>
        <dbReference type="SAM" id="MobiDB-lite"/>
    </source>
</evidence>
<dbReference type="InterPro" id="IPR005754">
    <property type="entry name" value="Sortase"/>
</dbReference>
<name>A0A6L5X3R5_9FIRM</name>
<feature type="active site" description="Acyl-thioester intermediate" evidence="2">
    <location>
        <position position="325"/>
    </location>
</feature>
<reference evidence="5 6" key="1">
    <citation type="submission" date="2019-08" db="EMBL/GenBank/DDBJ databases">
        <title>In-depth cultivation of the pig gut microbiome towards novel bacterial diversity and tailored functional studies.</title>
        <authorList>
            <person name="Wylensek D."/>
            <person name="Hitch T.C.A."/>
            <person name="Clavel T."/>
        </authorList>
    </citation>
    <scope>NUCLEOTIDE SEQUENCE [LARGE SCALE GENOMIC DNA]</scope>
    <source>
        <strain evidence="5 6">Oil+RF-744-WCA-WT-11</strain>
    </source>
</reference>
<dbReference type="EC" id="3.4.22.71" evidence="5"/>
<keyword evidence="1 5" id="KW-0378">Hydrolase</keyword>
<evidence type="ECO:0000256" key="4">
    <source>
        <dbReference type="SAM" id="Phobius"/>
    </source>
</evidence>